<dbReference type="EMBL" id="SKCS01000186">
    <property type="protein sequence ID" value="TNN13626.1"/>
    <property type="molecule type" value="Genomic_DNA"/>
</dbReference>
<evidence type="ECO:0000313" key="2">
    <source>
        <dbReference type="Proteomes" id="UP000311919"/>
    </source>
</evidence>
<reference evidence="1 2" key="1">
    <citation type="submission" date="2019-03" db="EMBL/GenBank/DDBJ databases">
        <title>An improved genome assembly of the fluke Schistosoma japonicum.</title>
        <authorList>
            <person name="Hu W."/>
            <person name="Luo F."/>
            <person name="Yin M."/>
            <person name="Mo X."/>
            <person name="Sun C."/>
            <person name="Wu Q."/>
            <person name="Zhu B."/>
            <person name="Xiang M."/>
            <person name="Wang J."/>
            <person name="Wang Y."/>
            <person name="Zhang T."/>
            <person name="Xu B."/>
            <person name="Zheng H."/>
            <person name="Feng Z."/>
        </authorList>
    </citation>
    <scope>NUCLEOTIDE SEQUENCE [LARGE SCALE GENOMIC DNA]</scope>
    <source>
        <strain evidence="1">HuSjv2</strain>
        <tissue evidence="1">Worms</tissue>
    </source>
</reference>
<sequence>MLKNVYEDSILQKTPRSIESRVSVKEVKIIRFMLISHNCHSASVVDITSGKLLAIHHHQTMTQHNVKVNPLLDITNQFTSYL</sequence>
<dbReference type="AlphaFoldDB" id="A0A4Z2DB15"/>
<comment type="caution">
    <text evidence="1">The sequence shown here is derived from an EMBL/GenBank/DDBJ whole genome shotgun (WGS) entry which is preliminary data.</text>
</comment>
<name>A0A4Z2DB15_SCHJA</name>
<dbReference type="Proteomes" id="UP000311919">
    <property type="component" value="Unassembled WGS sequence"/>
</dbReference>
<gene>
    <name evidence="1" type="ORF">EWB00_002707</name>
</gene>
<protein>
    <submittedName>
        <fullName evidence="1">Uncharacterized protein</fullName>
    </submittedName>
</protein>
<proteinExistence type="predicted"/>
<evidence type="ECO:0000313" key="1">
    <source>
        <dbReference type="EMBL" id="TNN13626.1"/>
    </source>
</evidence>
<keyword evidence="2" id="KW-1185">Reference proteome</keyword>
<organism evidence="1 2">
    <name type="scientific">Schistosoma japonicum</name>
    <name type="common">Blood fluke</name>
    <dbReference type="NCBI Taxonomy" id="6182"/>
    <lineage>
        <taxon>Eukaryota</taxon>
        <taxon>Metazoa</taxon>
        <taxon>Spiralia</taxon>
        <taxon>Lophotrochozoa</taxon>
        <taxon>Platyhelminthes</taxon>
        <taxon>Trematoda</taxon>
        <taxon>Digenea</taxon>
        <taxon>Strigeidida</taxon>
        <taxon>Schistosomatoidea</taxon>
        <taxon>Schistosomatidae</taxon>
        <taxon>Schistosoma</taxon>
    </lineage>
</organism>
<accession>A0A4Z2DB15</accession>